<evidence type="ECO:0000256" key="1">
    <source>
        <dbReference type="ARBA" id="ARBA00001970"/>
    </source>
</evidence>
<name>A0A0D2ADK0_9PEZI</name>
<keyword evidence="2" id="KW-0349">Heme</keyword>
<keyword evidence="4" id="KW-0408">Iron</keyword>
<evidence type="ECO:0000313" key="6">
    <source>
        <dbReference type="EMBL" id="KIW05048.1"/>
    </source>
</evidence>
<dbReference type="InterPro" id="IPR025702">
    <property type="entry name" value="OXD"/>
</dbReference>
<gene>
    <name evidence="6" type="ORF">PV09_04203</name>
</gene>
<keyword evidence="7" id="KW-1185">Reference proteome</keyword>
<dbReference type="Proteomes" id="UP000053259">
    <property type="component" value="Unassembled WGS sequence"/>
</dbReference>
<organism evidence="6 7">
    <name type="scientific">Verruconis gallopava</name>
    <dbReference type="NCBI Taxonomy" id="253628"/>
    <lineage>
        <taxon>Eukaryota</taxon>
        <taxon>Fungi</taxon>
        <taxon>Dikarya</taxon>
        <taxon>Ascomycota</taxon>
        <taxon>Pezizomycotina</taxon>
        <taxon>Dothideomycetes</taxon>
        <taxon>Pleosporomycetidae</taxon>
        <taxon>Venturiales</taxon>
        <taxon>Sympoventuriaceae</taxon>
        <taxon>Verruconis</taxon>
    </lineage>
</organism>
<dbReference type="OrthoDB" id="3359285at2759"/>
<proteinExistence type="predicted"/>
<evidence type="ECO:0000256" key="2">
    <source>
        <dbReference type="ARBA" id="ARBA00022617"/>
    </source>
</evidence>
<dbReference type="InParanoid" id="A0A0D2ADK0"/>
<dbReference type="RefSeq" id="XP_016214917.1">
    <property type="nucleotide sequence ID" value="XM_016357513.1"/>
</dbReference>
<reference evidence="6 7" key="1">
    <citation type="submission" date="2015-01" db="EMBL/GenBank/DDBJ databases">
        <title>The Genome Sequence of Ochroconis gallopava CBS43764.</title>
        <authorList>
            <consortium name="The Broad Institute Genomics Platform"/>
            <person name="Cuomo C."/>
            <person name="de Hoog S."/>
            <person name="Gorbushina A."/>
            <person name="Stielow B."/>
            <person name="Teixiera M."/>
            <person name="Abouelleil A."/>
            <person name="Chapman S.B."/>
            <person name="Priest M."/>
            <person name="Young S.K."/>
            <person name="Wortman J."/>
            <person name="Nusbaum C."/>
            <person name="Birren B."/>
        </authorList>
    </citation>
    <scope>NUCLEOTIDE SEQUENCE [LARGE SCALE GENOMIC DNA]</scope>
    <source>
        <strain evidence="6 7">CBS 43764</strain>
    </source>
</reference>
<dbReference type="GO" id="GO:0046872">
    <property type="term" value="F:metal ion binding"/>
    <property type="evidence" value="ECO:0007669"/>
    <property type="project" value="UniProtKB-KW"/>
</dbReference>
<sequence length="293" mass="33686">METISAICPHLQKERSIPPKTPNGYVPPFLAYAAQIPDEVKDMVMAIIGAQANADEANVFFALEIERFVSVVDAALRPRYWEWAAYTDSTGAYNQMTIAYWDSKSKYLKWTSQSGFTDCNEDNEGIAYMKNAMRGLILEHVYWGTLNRKSTRSGMHKLSGRMDRNAFAYPEDQILKKLYLEKMHPVLVKGMGFLWDNGPEVGCLSNRFMEILKPTNKKPCATKSFGLGYFDELASLERWSKEHKTHLNIFGKFLEYVKELQNDVSLRLFHEVLVLQSEQQEFECFCQLTTPDN</sequence>
<evidence type="ECO:0000256" key="3">
    <source>
        <dbReference type="ARBA" id="ARBA00022723"/>
    </source>
</evidence>
<evidence type="ECO:0000313" key="7">
    <source>
        <dbReference type="Proteomes" id="UP000053259"/>
    </source>
</evidence>
<dbReference type="AlphaFoldDB" id="A0A0D2ADK0"/>
<dbReference type="Pfam" id="PF13816">
    <property type="entry name" value="Dehydratase_hem"/>
    <property type="match status" value="2"/>
</dbReference>
<evidence type="ECO:0000256" key="5">
    <source>
        <dbReference type="ARBA" id="ARBA00023239"/>
    </source>
</evidence>
<comment type="cofactor">
    <cofactor evidence="1">
        <name>heme b</name>
        <dbReference type="ChEBI" id="CHEBI:60344"/>
    </cofactor>
</comment>
<dbReference type="GO" id="GO:0016829">
    <property type="term" value="F:lyase activity"/>
    <property type="evidence" value="ECO:0007669"/>
    <property type="project" value="UniProtKB-KW"/>
</dbReference>
<protein>
    <submittedName>
        <fullName evidence="6">Uncharacterized protein</fullName>
    </submittedName>
</protein>
<dbReference type="EMBL" id="KN847539">
    <property type="protein sequence ID" value="KIW05048.1"/>
    <property type="molecule type" value="Genomic_DNA"/>
</dbReference>
<dbReference type="HOGENOM" id="CLU_065607_0_0_1"/>
<evidence type="ECO:0000256" key="4">
    <source>
        <dbReference type="ARBA" id="ARBA00023004"/>
    </source>
</evidence>
<dbReference type="GeneID" id="27312176"/>
<keyword evidence="3" id="KW-0479">Metal-binding</keyword>
<accession>A0A0D2ADK0</accession>
<dbReference type="VEuPathDB" id="FungiDB:PV09_04203"/>
<dbReference type="STRING" id="253628.A0A0D2ADK0"/>
<keyword evidence="5" id="KW-0456">Lyase</keyword>